<evidence type="ECO:0000259" key="2">
    <source>
        <dbReference type="Pfam" id="PF17131"/>
    </source>
</evidence>
<dbReference type="AlphaFoldDB" id="A0A444J868"/>
<dbReference type="Pfam" id="PF17131">
    <property type="entry name" value="LolA_like"/>
    <property type="match status" value="1"/>
</dbReference>
<gene>
    <name evidence="3" type="ORF">VT99_10102</name>
</gene>
<name>A0A444J868_9BACT</name>
<feature type="domain" description="Uncharacterized protein TP-0789" evidence="2">
    <location>
        <begin position="80"/>
        <end position="263"/>
    </location>
</feature>
<dbReference type="EMBL" id="MTKQ01000010">
    <property type="protein sequence ID" value="RWX49284.1"/>
    <property type="molecule type" value="Genomic_DNA"/>
</dbReference>
<dbReference type="Gene3D" id="2.50.20.10">
    <property type="entry name" value="Lipoprotein localisation LolA/LolB/LppX"/>
    <property type="match status" value="1"/>
</dbReference>
<protein>
    <submittedName>
        <fullName evidence="3">Outer membrane lipoprotein-sorting protein</fullName>
    </submittedName>
</protein>
<evidence type="ECO:0000313" key="4">
    <source>
        <dbReference type="Proteomes" id="UP000286862"/>
    </source>
</evidence>
<comment type="caution">
    <text evidence="3">The sequence shown here is derived from an EMBL/GenBank/DDBJ whole genome shotgun (WGS) entry which is preliminary data.</text>
</comment>
<dbReference type="Proteomes" id="UP000286862">
    <property type="component" value="Unassembled WGS sequence"/>
</dbReference>
<dbReference type="InterPro" id="IPR033399">
    <property type="entry name" value="TP_0789-like"/>
</dbReference>
<keyword evidence="3" id="KW-0449">Lipoprotein</keyword>
<organism evidence="3 4">
    <name type="scientific">Candidatus Electrothrix marina</name>
    <dbReference type="NCBI Taxonomy" id="1859130"/>
    <lineage>
        <taxon>Bacteria</taxon>
        <taxon>Pseudomonadati</taxon>
        <taxon>Thermodesulfobacteriota</taxon>
        <taxon>Desulfobulbia</taxon>
        <taxon>Desulfobulbales</taxon>
        <taxon>Desulfobulbaceae</taxon>
        <taxon>Candidatus Electrothrix</taxon>
    </lineage>
</organism>
<proteinExistence type="predicted"/>
<evidence type="ECO:0000256" key="1">
    <source>
        <dbReference type="SAM" id="SignalP"/>
    </source>
</evidence>
<dbReference type="CDD" id="cd16329">
    <property type="entry name" value="LolA_like"/>
    <property type="match status" value="1"/>
</dbReference>
<feature type="signal peptide" evidence="1">
    <location>
        <begin position="1"/>
        <end position="20"/>
    </location>
</feature>
<accession>A0A444J868</accession>
<sequence>MLRVISFSLMVFFIAPALPAQLLFAAQESSGPSDASLGADEVIRKVEDNLNGKTAVMEMTMVVKTKRAERTMKMKSWSVGNKKSFIKILYPGKDKGITFLKLDNAMWQYVPRIEKTIKIPASMMLQSWMGSDFSNDDLVRESSISEDYTKKLLGETPTEYRVELLPNPDAAVVWGKIIFTVSKQYFLPATVQYFDEDGALIRVMSYTDVQPLGDDGDRFYPMAWTVIPHEPEKAGHETAIKITEAVFDSEVDPSYFTKRALKRY</sequence>
<reference evidence="3 4" key="1">
    <citation type="submission" date="2017-01" db="EMBL/GenBank/DDBJ databases">
        <title>The cable genome- insights into the physiology and evolution of filamentous bacteria capable of sulfide oxidation via long distance electron transfer.</title>
        <authorList>
            <person name="Schreiber L."/>
            <person name="Bjerg J.T."/>
            <person name="Boggild A."/>
            <person name="Van De Vossenberg J."/>
            <person name="Meysman F."/>
            <person name="Nielsen L.P."/>
            <person name="Schramm A."/>
            <person name="Kjeldsen K.U."/>
        </authorList>
    </citation>
    <scope>NUCLEOTIDE SEQUENCE [LARGE SCALE GENOMIC DNA]</scope>
    <source>
        <strain evidence="3">A2</strain>
    </source>
</reference>
<feature type="chain" id="PRO_5019196846" evidence="1">
    <location>
        <begin position="21"/>
        <end position="264"/>
    </location>
</feature>
<evidence type="ECO:0000313" key="3">
    <source>
        <dbReference type="EMBL" id="RWX49284.1"/>
    </source>
</evidence>
<keyword evidence="1" id="KW-0732">Signal</keyword>